<evidence type="ECO:0000256" key="1">
    <source>
        <dbReference type="SAM" id="MobiDB-lite"/>
    </source>
</evidence>
<keyword evidence="2" id="KW-0808">Transferase</keyword>
<sequence length="343" mass="39202">MPSSKRKISQSKKCVNRGSPNYHRQTGRPEKSFTSSMFVKIKTIANLTSKRIQIHTISASNTPSYLTRAGVCDGHIATRSIPGEERRLHNKPQIIERQCSDNPPYNFEYVHRVEEEVGHRVSLPPKGNLDPITQDEISKRIKALKIRMATGIDSISTWKEAVVIEIPKPGKPRDLPPRSNLIRKSLIINNQSGFHHNHSCPQQALRLVEYISEGLKTKKMTVAVFFDVAKVFDRAKTDTLYDLQVVQNKFCRRAADAPWYIKNFVLHRDLQLQTISKFMKDASERFFNIANSHPNPLLVSAVSYEPPPSYHFCRRPRNVLLDPPDDLTVEVEKLIEVNKMAID</sequence>
<evidence type="ECO:0000313" key="2">
    <source>
        <dbReference type="EMBL" id="GBP32052.1"/>
    </source>
</evidence>
<proteinExistence type="predicted"/>
<dbReference type="Proteomes" id="UP000299102">
    <property type="component" value="Unassembled WGS sequence"/>
</dbReference>
<feature type="compositionally biased region" description="Basic residues" evidence="1">
    <location>
        <begin position="1"/>
        <end position="10"/>
    </location>
</feature>
<organism evidence="2 3">
    <name type="scientific">Eumeta variegata</name>
    <name type="common">Bagworm moth</name>
    <name type="synonym">Eumeta japonica</name>
    <dbReference type="NCBI Taxonomy" id="151549"/>
    <lineage>
        <taxon>Eukaryota</taxon>
        <taxon>Metazoa</taxon>
        <taxon>Ecdysozoa</taxon>
        <taxon>Arthropoda</taxon>
        <taxon>Hexapoda</taxon>
        <taxon>Insecta</taxon>
        <taxon>Pterygota</taxon>
        <taxon>Neoptera</taxon>
        <taxon>Endopterygota</taxon>
        <taxon>Lepidoptera</taxon>
        <taxon>Glossata</taxon>
        <taxon>Ditrysia</taxon>
        <taxon>Tineoidea</taxon>
        <taxon>Psychidae</taxon>
        <taxon>Oiketicinae</taxon>
        <taxon>Eumeta</taxon>
    </lineage>
</organism>
<name>A0A4C1V1B1_EUMVA</name>
<dbReference type="EMBL" id="BGZK01000254">
    <property type="protein sequence ID" value="GBP32052.1"/>
    <property type="molecule type" value="Genomic_DNA"/>
</dbReference>
<keyword evidence="2" id="KW-0695">RNA-directed DNA polymerase</keyword>
<reference evidence="2 3" key="1">
    <citation type="journal article" date="2019" name="Commun. Biol.">
        <title>The bagworm genome reveals a unique fibroin gene that provides high tensile strength.</title>
        <authorList>
            <person name="Kono N."/>
            <person name="Nakamura H."/>
            <person name="Ohtoshi R."/>
            <person name="Tomita M."/>
            <person name="Numata K."/>
            <person name="Arakawa K."/>
        </authorList>
    </citation>
    <scope>NUCLEOTIDE SEQUENCE [LARGE SCALE GENOMIC DNA]</scope>
</reference>
<keyword evidence="2" id="KW-0548">Nucleotidyltransferase</keyword>
<protein>
    <submittedName>
        <fullName evidence="2">Probable RNA-directed DNA polymerase from transposon BS</fullName>
    </submittedName>
</protein>
<comment type="caution">
    <text evidence="2">The sequence shown here is derived from an EMBL/GenBank/DDBJ whole genome shotgun (WGS) entry which is preliminary data.</text>
</comment>
<gene>
    <name evidence="2" type="primary">RTase</name>
    <name evidence="2" type="ORF">EVAR_21086_1</name>
</gene>
<dbReference type="GO" id="GO:0003964">
    <property type="term" value="F:RNA-directed DNA polymerase activity"/>
    <property type="evidence" value="ECO:0007669"/>
    <property type="project" value="UniProtKB-KW"/>
</dbReference>
<feature type="region of interest" description="Disordered" evidence="1">
    <location>
        <begin position="1"/>
        <end position="34"/>
    </location>
</feature>
<dbReference type="AlphaFoldDB" id="A0A4C1V1B1"/>
<evidence type="ECO:0000313" key="3">
    <source>
        <dbReference type="Proteomes" id="UP000299102"/>
    </source>
</evidence>
<dbReference type="OrthoDB" id="10050074at2759"/>
<accession>A0A4C1V1B1</accession>
<keyword evidence="3" id="KW-1185">Reference proteome</keyword>